<reference evidence="5 6" key="1">
    <citation type="submission" date="2024-05" db="EMBL/GenBank/DDBJ databases">
        <title>Long read based assembly of the Candida bracarensis genome reveals expanded adhesin content.</title>
        <authorList>
            <person name="Marcet-Houben M."/>
            <person name="Ksiezopolska E."/>
            <person name="Gabaldon T."/>
        </authorList>
    </citation>
    <scope>NUCLEOTIDE SEQUENCE [LARGE SCALE GENOMIC DNA]</scope>
    <source>
        <strain evidence="5 6">CBM6</strain>
    </source>
</reference>
<comment type="similarity">
    <text evidence="2">Belongs to the NUP186/NUP192/NUP205 family.</text>
</comment>
<evidence type="ECO:0000313" key="6">
    <source>
        <dbReference type="Proteomes" id="UP001623330"/>
    </source>
</evidence>
<evidence type="ECO:0000256" key="4">
    <source>
        <dbReference type="ARBA" id="ARBA00023242"/>
    </source>
</evidence>
<accession>A0ABR4P0V8</accession>
<evidence type="ECO:0000256" key="3">
    <source>
        <dbReference type="ARBA" id="ARBA00022448"/>
    </source>
</evidence>
<evidence type="ECO:0000256" key="1">
    <source>
        <dbReference type="ARBA" id="ARBA00004123"/>
    </source>
</evidence>
<gene>
    <name evidence="5" type="ORF">RNJ44_02964</name>
</gene>
<comment type="subcellular location">
    <subcellularLocation>
        <location evidence="1">Nucleus</location>
    </subcellularLocation>
</comment>
<comment type="caution">
    <text evidence="5">The sequence shown here is derived from an EMBL/GenBank/DDBJ whole genome shotgun (WGS) entry which is preliminary data.</text>
</comment>
<keyword evidence="4" id="KW-0539">Nucleus</keyword>
<dbReference type="PANTHER" id="PTHR31344:SF0">
    <property type="entry name" value="NUCLEAR PORE COMPLEX PROTEIN NUP205"/>
    <property type="match status" value="1"/>
</dbReference>
<dbReference type="PANTHER" id="PTHR31344">
    <property type="entry name" value="NUCLEAR PORE COMPLEX PROTEIN NUP205"/>
    <property type="match status" value="1"/>
</dbReference>
<keyword evidence="6" id="KW-1185">Reference proteome</keyword>
<protein>
    <recommendedName>
        <fullName evidence="7">Nucleoporin</fullName>
    </recommendedName>
</protein>
<evidence type="ECO:0008006" key="7">
    <source>
        <dbReference type="Google" id="ProtNLM"/>
    </source>
</evidence>
<evidence type="ECO:0000256" key="2">
    <source>
        <dbReference type="ARBA" id="ARBA00005892"/>
    </source>
</evidence>
<keyword evidence="3" id="KW-0813">Transport</keyword>
<organism evidence="5 6">
    <name type="scientific">Nakaseomyces bracarensis</name>
    <dbReference type="NCBI Taxonomy" id="273131"/>
    <lineage>
        <taxon>Eukaryota</taxon>
        <taxon>Fungi</taxon>
        <taxon>Dikarya</taxon>
        <taxon>Ascomycota</taxon>
        <taxon>Saccharomycotina</taxon>
        <taxon>Saccharomycetes</taxon>
        <taxon>Saccharomycetales</taxon>
        <taxon>Saccharomycetaceae</taxon>
        <taxon>Nakaseomyces</taxon>
    </lineage>
</organism>
<name>A0ABR4P0V8_9SACH</name>
<proteinExistence type="inferred from homology"/>
<dbReference type="EMBL" id="JBEVYD010000002">
    <property type="protein sequence ID" value="KAL3235176.1"/>
    <property type="molecule type" value="Genomic_DNA"/>
</dbReference>
<sequence>MQWSVDKFRELYSSIQSGLINADLFNELLPDLKNLLQYNANSSEARSKLENLKEFTLSDGSSFKLTQDFIISIAKISDELHLNEIYAVNLVLENSDGDQIYSNEIINEGKISFFLRRQYILQITSYFANVLDQNDSKFSQLFGDNNKFTEDILASFDIISKQLSEIKQEVNRHHILENNDIIFKQGTKFKRDFLSGEYDLLSQILYGLSKRNIFTRNLESLKSVINYSSKLESSDIFVVYFLPTIINVLSNLNAFEDQHVFTLHKELKGEITNKQDEIYKTPFKVLSIFIFLTYMIGWCKDKPDLRVTKLNFKTDIDDPMTIAVELGAIELLLIIIADISDADVSNEILYYDFRLLLERHLPRLLPKQLIDDNILNEYTKMPIFPRNNNKTITSNTGSSIGNNFNSSNNTVNFNNGLLTQNRLQTTVSQLNLNPRMSANEKKHVSLMSKINSEALLFKAGLSELFLTFFSESVHNFFQTFISDCAFLLTKLKDAEEDSLLSGEDLDLDDIAVKADLERFFLSIYYFYASKPTYCAAYWDDKESAAYGFIEWASKCNDNLMKSCYYLMLGSLSSGQDNALNVYYYFGDANPTSWKKISEIIEEYSKRIINISKIVQSKEQENAVEVNPTILALEEGLNEETIVYLSSLLTLITSVTKGLDVENKITLLNLLLTPLFSFLTCDTPLVGACFNTISHLVPNLESERAIIWHQLDRLLFKSNNESNVSGTNAFASLLTNYTDVLGFLDLLDKLLAINTTACNGKYLRFGTLQYPTKLGSAYRKVGVWPYIEFIFSDIFVDSEKISDPQKKLEIQNKILHIAQSCLYSFDYSVILNSITVGANLDNLVNSDNFFSYIQETCATAFFNQIYQEKVYTALFSIASMGIDEFPVLVSKNSQVQNNLSLALSIINATLEHEGTFVEEMINIIKRAGSTNYAIPKYFGSHGLKSFYETIFFNLKFVAYLGLYIGLDNNDIPVTALDILFKLSNHFNSTEPDPVIGDKLFTLFDSVDESARIKDAFICQIDNTITTESNLQLKIRIIEFLVTNLNMNPSKPNLAHVLLGFQSDKNFSLGPSFTTFISSGTSLFQSIINLLISALNELTGYEIDYAPMRIAATSLELIEILCKSSLTGNIVIDYISDKNIIKQIMDIDPQISKHTKWNGRSLEQDLDSSKNNFINSESIGAYLEFLKYRTSIIQFLSGMIHSISLKGTVLQVTPYTNYLVSNSIYSARIFSLLDPLHYDCFNNKIDNTDSLDLFKNLPVNLERINRKETCTGNIFDFSELDSLLELHQRTYSIALSKSEQFNAKVNQEITAVKESITEHLVRTESFKLQLGILHNWVQLVQIIVSDGNLDSQMRNSFILEVFDMVTPKISVYVDLDVTFAEELVSLMVFLFHIYNQSTNQTNNQHSLDSKLHNLFKVCIRGITSPLSSLNLRSDFYVIANNYLVKILKNSQSAIAIIKDLRINSEKLVDVICNDAIYGEGSNRITGLLLLDSLVRLANYNKENFIVTTLGKSTKLLHIIRSLRNTDSLLNSTTENINLDNLLYELTAFKATAYLLIRIAESREGAASLMQNKIFQILGELSFLKIDPDLGLELVFDEFSKNSSSILRVNITLDDPLLLENENNSISIFELIIPIFQLITAILISSGSSNKAIINETKSLLEKYRKLILGTFKRDLLWKSGKSKKIDNHRYNELQEFIKLIVILCTMTGYRSGEKTSN</sequence>
<dbReference type="Proteomes" id="UP001623330">
    <property type="component" value="Unassembled WGS sequence"/>
</dbReference>
<dbReference type="InterPro" id="IPR021827">
    <property type="entry name" value="Nup186/Nup192/Nup205"/>
</dbReference>
<dbReference type="Pfam" id="PF11894">
    <property type="entry name" value="Nup192"/>
    <property type="match status" value="1"/>
</dbReference>
<evidence type="ECO:0000313" key="5">
    <source>
        <dbReference type="EMBL" id="KAL3235176.1"/>
    </source>
</evidence>